<sequence>MEQCVSVELKKITKTFGSVIANEDVDLKVQSGEIHALLGENGAGKSTLMNMLSGIYNPDSGSIYIRGKRVQFKSPKESIECGIGMVHQHFKLVERFTAKENIIAGNKGKFFTKNKEVDQNILSLCDKYNLQIDLNKRVSEMSIAEKQMLEIIKVLYKGANILILDEPTAVLMPQEVGRLFNIVKRMKEQGCAVIIITHKLHEVMAICDKVSVLRKGKNIKTINIADTNINELTELMVGYKSDLKIDKVSSNKNALIYNVKNISVRNKLGVKVLNNISFNMNEGEILGVAGVAGSGQKELCEALFGLQKVESGNLLFKGEDITNKSPREVYKKGIKMGLIPEDRLGMGLVGSMGIVDNLLLRKYYDQKGLLLKRNELKDIATSMVEQLDIKTPDIDHPVKQLSGGNIQKILLGREISLSPDILITSYAVRGLDIGATYQIYDLLNKEKEKGVSILFVGEDLDVLLELCDRIMVLCDGELIGIVTAKDATKEQIGMMMAGHMEEAALDIKESRIEKVTSLKGGDLYD</sequence>
<dbReference type="EMBL" id="MZGT01000026">
    <property type="protein sequence ID" value="OPJ62080.1"/>
    <property type="molecule type" value="Genomic_DNA"/>
</dbReference>
<reference evidence="10 11" key="1">
    <citation type="submission" date="2017-03" db="EMBL/GenBank/DDBJ databases">
        <title>Genome sequence of Clostridium chromiireducens DSM 23318.</title>
        <authorList>
            <person name="Poehlein A."/>
            <person name="Daniel R."/>
        </authorList>
    </citation>
    <scope>NUCLEOTIDE SEQUENCE [LARGE SCALE GENOMIC DNA]</scope>
    <source>
        <strain evidence="10 11">DSM 23318</strain>
    </source>
</reference>
<dbReference type="Gene3D" id="3.40.50.300">
    <property type="entry name" value="P-loop containing nucleotide triphosphate hydrolases"/>
    <property type="match status" value="2"/>
</dbReference>
<evidence type="ECO:0000256" key="7">
    <source>
        <dbReference type="ARBA" id="ARBA00022967"/>
    </source>
</evidence>
<dbReference type="GO" id="GO:0005524">
    <property type="term" value="F:ATP binding"/>
    <property type="evidence" value="ECO:0007669"/>
    <property type="project" value="UniProtKB-KW"/>
</dbReference>
<dbReference type="GO" id="GO:0016887">
    <property type="term" value="F:ATP hydrolysis activity"/>
    <property type="evidence" value="ECO:0007669"/>
    <property type="project" value="InterPro"/>
</dbReference>
<organism evidence="10 11">
    <name type="scientific">Clostridium chromiireducens</name>
    <dbReference type="NCBI Taxonomy" id="225345"/>
    <lineage>
        <taxon>Bacteria</taxon>
        <taxon>Bacillati</taxon>
        <taxon>Bacillota</taxon>
        <taxon>Clostridia</taxon>
        <taxon>Eubacteriales</taxon>
        <taxon>Clostridiaceae</taxon>
        <taxon>Clostridium</taxon>
    </lineage>
</organism>
<keyword evidence="10" id="KW-0378">Hydrolase</keyword>
<dbReference type="EC" id="3.6.3.17" evidence="10"/>
<dbReference type="InterPro" id="IPR003593">
    <property type="entry name" value="AAA+_ATPase"/>
</dbReference>
<evidence type="ECO:0000313" key="11">
    <source>
        <dbReference type="Proteomes" id="UP000191056"/>
    </source>
</evidence>
<keyword evidence="8" id="KW-0472">Membrane</keyword>
<dbReference type="Proteomes" id="UP000191056">
    <property type="component" value="Unassembled WGS sequence"/>
</dbReference>
<dbReference type="PROSITE" id="PS00211">
    <property type="entry name" value="ABC_TRANSPORTER_1"/>
    <property type="match status" value="1"/>
</dbReference>
<keyword evidence="5" id="KW-0547">Nucleotide-binding</keyword>
<gene>
    <name evidence="10" type="primary">mglA_1</name>
    <name evidence="10" type="ORF">CLCHR_22170</name>
</gene>
<dbReference type="SMART" id="SM00382">
    <property type="entry name" value="AAA"/>
    <property type="match status" value="2"/>
</dbReference>
<dbReference type="CDD" id="cd03215">
    <property type="entry name" value="ABC_Carb_Monos_II"/>
    <property type="match status" value="1"/>
</dbReference>
<comment type="caution">
    <text evidence="10">The sequence shown here is derived from an EMBL/GenBank/DDBJ whole genome shotgun (WGS) entry which is preliminary data.</text>
</comment>
<dbReference type="PANTHER" id="PTHR43790:SF4">
    <property type="entry name" value="GUANOSINE IMPORT ATP-BINDING PROTEIN NUPO"/>
    <property type="match status" value="1"/>
</dbReference>
<dbReference type="InterPro" id="IPR003439">
    <property type="entry name" value="ABC_transporter-like_ATP-bd"/>
</dbReference>
<evidence type="ECO:0000256" key="2">
    <source>
        <dbReference type="ARBA" id="ARBA00022448"/>
    </source>
</evidence>
<evidence type="ECO:0000256" key="1">
    <source>
        <dbReference type="ARBA" id="ARBA00004202"/>
    </source>
</evidence>
<keyword evidence="7" id="KW-1278">Translocase</keyword>
<evidence type="ECO:0000256" key="4">
    <source>
        <dbReference type="ARBA" id="ARBA00022737"/>
    </source>
</evidence>
<dbReference type="CDD" id="cd03216">
    <property type="entry name" value="ABC_Carb_Monos_I"/>
    <property type="match status" value="1"/>
</dbReference>
<dbReference type="OrthoDB" id="9771863at2"/>
<evidence type="ECO:0000256" key="6">
    <source>
        <dbReference type="ARBA" id="ARBA00022840"/>
    </source>
</evidence>
<protein>
    <submittedName>
        <fullName evidence="10">Galactose/methyl galactoside import ATP-binding protein MglA</fullName>
        <ecNumber evidence="10">3.6.3.17</ecNumber>
    </submittedName>
</protein>
<evidence type="ECO:0000256" key="3">
    <source>
        <dbReference type="ARBA" id="ARBA00022475"/>
    </source>
</evidence>
<accession>A0A1V4IQJ3</accession>
<feature type="domain" description="ABC transporter" evidence="9">
    <location>
        <begin position="7"/>
        <end position="240"/>
    </location>
</feature>
<keyword evidence="11" id="KW-1185">Reference proteome</keyword>
<evidence type="ECO:0000256" key="5">
    <source>
        <dbReference type="ARBA" id="ARBA00022741"/>
    </source>
</evidence>
<keyword evidence="2" id="KW-0813">Transport</keyword>
<dbReference type="FunFam" id="3.40.50.300:FF:000127">
    <property type="entry name" value="Ribose import ATP-binding protein RbsA"/>
    <property type="match status" value="1"/>
</dbReference>
<dbReference type="AlphaFoldDB" id="A0A1V4IQJ3"/>
<dbReference type="PANTHER" id="PTHR43790">
    <property type="entry name" value="CARBOHYDRATE TRANSPORT ATP-BINDING PROTEIN MG119-RELATED"/>
    <property type="match status" value="1"/>
</dbReference>
<evidence type="ECO:0000256" key="8">
    <source>
        <dbReference type="ARBA" id="ARBA00023136"/>
    </source>
</evidence>
<dbReference type="InterPro" id="IPR027417">
    <property type="entry name" value="P-loop_NTPase"/>
</dbReference>
<dbReference type="Pfam" id="PF00005">
    <property type="entry name" value="ABC_tran"/>
    <property type="match status" value="2"/>
</dbReference>
<dbReference type="InterPro" id="IPR017871">
    <property type="entry name" value="ABC_transporter-like_CS"/>
</dbReference>
<evidence type="ECO:0000259" key="9">
    <source>
        <dbReference type="PROSITE" id="PS50893"/>
    </source>
</evidence>
<dbReference type="SUPFAM" id="SSF52540">
    <property type="entry name" value="P-loop containing nucleoside triphosphate hydrolases"/>
    <property type="match status" value="2"/>
</dbReference>
<feature type="domain" description="ABC transporter" evidence="9">
    <location>
        <begin position="257"/>
        <end position="500"/>
    </location>
</feature>
<proteinExistence type="predicted"/>
<keyword evidence="3" id="KW-1003">Cell membrane</keyword>
<keyword evidence="6 10" id="KW-0067">ATP-binding</keyword>
<dbReference type="InterPro" id="IPR050107">
    <property type="entry name" value="ABC_carbohydrate_import_ATPase"/>
</dbReference>
<keyword evidence="4" id="KW-0677">Repeat</keyword>
<evidence type="ECO:0000313" key="10">
    <source>
        <dbReference type="EMBL" id="OPJ62080.1"/>
    </source>
</evidence>
<name>A0A1V4IQJ3_9CLOT</name>
<dbReference type="PROSITE" id="PS50893">
    <property type="entry name" value="ABC_TRANSPORTER_2"/>
    <property type="match status" value="2"/>
</dbReference>
<dbReference type="GO" id="GO:0005886">
    <property type="term" value="C:plasma membrane"/>
    <property type="evidence" value="ECO:0007669"/>
    <property type="project" value="UniProtKB-SubCell"/>
</dbReference>
<comment type="subcellular location">
    <subcellularLocation>
        <location evidence="1">Cell membrane</location>
        <topology evidence="1">Peripheral membrane protein</topology>
    </subcellularLocation>
</comment>
<dbReference type="STRING" id="225345.CLCHR_22170"/>
<dbReference type="RefSeq" id="WP_079439853.1">
    <property type="nucleotide sequence ID" value="NZ_MZGT01000026.1"/>
</dbReference>